<reference evidence="2" key="1">
    <citation type="submission" date="2020-02" db="EMBL/GenBank/DDBJ databases">
        <authorList>
            <person name="Meier V. D."/>
        </authorList>
    </citation>
    <scope>NUCLEOTIDE SEQUENCE</scope>
    <source>
        <strain evidence="2">AVDCRST_MAG37</strain>
    </source>
</reference>
<evidence type="ECO:0000313" key="2">
    <source>
        <dbReference type="EMBL" id="CAA9430725.1"/>
    </source>
</evidence>
<protein>
    <submittedName>
        <fullName evidence="2">Uncharacterized protein</fullName>
    </submittedName>
</protein>
<dbReference type="EMBL" id="CADCVD010000025">
    <property type="protein sequence ID" value="CAA9430725.1"/>
    <property type="molecule type" value="Genomic_DNA"/>
</dbReference>
<name>A0A6J4Q553_9ACTN</name>
<keyword evidence="1" id="KW-0472">Membrane</keyword>
<accession>A0A6J4Q553</accession>
<sequence>MKPSPSRSFTSFKLPVMDTRDQRRILGHEPEPYDDYEEPGLGSWIRRNTWLLARLFMVMVFTFGATTTAANFSYGLKGDPTVLSVEQINNGELPAGVQLGDYVEVVGSADFGPSPEEPQIGVSQRYSAAYFYFTLEETGDNLLIQTAQTGPDTSNTGEQAWRGKLATVGTVIFHDTTQSGLEIAGLPQDESIPVIETGDTPEYYRQIFPAYSAIIGLWLLSIAWLIWKRNKPFLGL</sequence>
<evidence type="ECO:0000256" key="1">
    <source>
        <dbReference type="SAM" id="Phobius"/>
    </source>
</evidence>
<organism evidence="2">
    <name type="scientific">uncultured Rubrobacteraceae bacterium</name>
    <dbReference type="NCBI Taxonomy" id="349277"/>
    <lineage>
        <taxon>Bacteria</taxon>
        <taxon>Bacillati</taxon>
        <taxon>Actinomycetota</taxon>
        <taxon>Rubrobacteria</taxon>
        <taxon>Rubrobacterales</taxon>
        <taxon>Rubrobacteraceae</taxon>
        <taxon>environmental samples</taxon>
    </lineage>
</organism>
<proteinExistence type="predicted"/>
<feature type="transmembrane region" description="Helical" evidence="1">
    <location>
        <begin position="208"/>
        <end position="227"/>
    </location>
</feature>
<keyword evidence="1" id="KW-1133">Transmembrane helix</keyword>
<gene>
    <name evidence="2" type="ORF">AVDCRST_MAG37-581</name>
</gene>
<feature type="transmembrane region" description="Helical" evidence="1">
    <location>
        <begin position="51"/>
        <end position="74"/>
    </location>
</feature>
<dbReference type="AlphaFoldDB" id="A0A6J4Q553"/>
<keyword evidence="1" id="KW-0812">Transmembrane</keyword>